<name>A0A6N8FEU0_9GAMM</name>
<dbReference type="GO" id="GO:0016020">
    <property type="term" value="C:membrane"/>
    <property type="evidence" value="ECO:0007669"/>
    <property type="project" value="UniProtKB-SubCell"/>
</dbReference>
<dbReference type="Gene3D" id="3.30.1150.10">
    <property type="match status" value="1"/>
</dbReference>
<evidence type="ECO:0000259" key="5">
    <source>
        <dbReference type="PROSITE" id="PS52015"/>
    </source>
</evidence>
<organism evidence="6 7">
    <name type="scientific">Psychrosphaera haliotis</name>
    <dbReference type="NCBI Taxonomy" id="555083"/>
    <lineage>
        <taxon>Bacteria</taxon>
        <taxon>Pseudomonadati</taxon>
        <taxon>Pseudomonadota</taxon>
        <taxon>Gammaproteobacteria</taxon>
        <taxon>Alteromonadales</taxon>
        <taxon>Pseudoalteromonadaceae</taxon>
        <taxon>Psychrosphaera</taxon>
    </lineage>
</organism>
<keyword evidence="2" id="KW-0812">Transmembrane</keyword>
<dbReference type="PROSITE" id="PS51257">
    <property type="entry name" value="PROKAR_LIPOPROTEIN"/>
    <property type="match status" value="1"/>
</dbReference>
<evidence type="ECO:0000256" key="1">
    <source>
        <dbReference type="ARBA" id="ARBA00004167"/>
    </source>
</evidence>
<dbReference type="InterPro" id="IPR006260">
    <property type="entry name" value="TonB/TolA_C"/>
</dbReference>
<dbReference type="OrthoDB" id="6335014at2"/>
<dbReference type="AlphaFoldDB" id="A0A6N8FEU0"/>
<keyword evidence="7" id="KW-1185">Reference proteome</keyword>
<feature type="domain" description="TonB C-terminal" evidence="5">
    <location>
        <begin position="36"/>
        <end position="129"/>
    </location>
</feature>
<reference evidence="6 7" key="1">
    <citation type="submission" date="2019-11" db="EMBL/GenBank/DDBJ databases">
        <title>P. haliotis isolates from Z. marina roots.</title>
        <authorList>
            <person name="Cohen M."/>
            <person name="Jospin G."/>
            <person name="Eisen J.A."/>
            <person name="Coil D.A."/>
        </authorList>
    </citation>
    <scope>NUCLEOTIDE SEQUENCE [LARGE SCALE GENOMIC DNA]</scope>
    <source>
        <strain evidence="6 7">UCD-MCMsp1aY</strain>
    </source>
</reference>
<keyword evidence="3" id="KW-1133">Transmembrane helix</keyword>
<dbReference type="SUPFAM" id="SSF74653">
    <property type="entry name" value="TolA/TonB C-terminal domain"/>
    <property type="match status" value="1"/>
</dbReference>
<protein>
    <submittedName>
        <fullName evidence="6">TonB family protein</fullName>
    </submittedName>
</protein>
<evidence type="ECO:0000313" key="6">
    <source>
        <dbReference type="EMBL" id="MUH73192.1"/>
    </source>
</evidence>
<dbReference type="Proteomes" id="UP000439994">
    <property type="component" value="Unassembled WGS sequence"/>
</dbReference>
<dbReference type="RefSeq" id="WP_155696393.1">
    <property type="nucleotide sequence ID" value="NZ_WOCD01000005.1"/>
</dbReference>
<evidence type="ECO:0000256" key="3">
    <source>
        <dbReference type="ARBA" id="ARBA00022989"/>
    </source>
</evidence>
<evidence type="ECO:0000256" key="2">
    <source>
        <dbReference type="ARBA" id="ARBA00022692"/>
    </source>
</evidence>
<dbReference type="InterPro" id="IPR037682">
    <property type="entry name" value="TonB_C"/>
</dbReference>
<gene>
    <name evidence="6" type="ORF">GNP35_12300</name>
</gene>
<evidence type="ECO:0000256" key="4">
    <source>
        <dbReference type="ARBA" id="ARBA00023136"/>
    </source>
</evidence>
<evidence type="ECO:0000313" key="7">
    <source>
        <dbReference type="Proteomes" id="UP000439994"/>
    </source>
</evidence>
<dbReference type="Pfam" id="PF03544">
    <property type="entry name" value="TonB_C"/>
    <property type="match status" value="1"/>
</dbReference>
<proteinExistence type="predicted"/>
<dbReference type="NCBIfam" id="TIGR01352">
    <property type="entry name" value="tonB_Cterm"/>
    <property type="match status" value="1"/>
</dbReference>
<keyword evidence="4" id="KW-0472">Membrane</keyword>
<dbReference type="PROSITE" id="PS52015">
    <property type="entry name" value="TONB_CTD"/>
    <property type="match status" value="1"/>
</dbReference>
<accession>A0A6N8FEU0</accession>
<dbReference type="GO" id="GO:0055085">
    <property type="term" value="P:transmembrane transport"/>
    <property type="evidence" value="ECO:0007669"/>
    <property type="project" value="InterPro"/>
</dbReference>
<comment type="subcellular location">
    <subcellularLocation>
        <location evidence="1">Membrane</location>
        <topology evidence="1">Single-pass membrane protein</topology>
    </subcellularLocation>
</comment>
<comment type="caution">
    <text evidence="6">The sequence shown here is derived from an EMBL/GenBank/DDBJ whole genome shotgun (WGS) entry which is preliminary data.</text>
</comment>
<dbReference type="EMBL" id="WOCD01000005">
    <property type="protein sequence ID" value="MUH73192.1"/>
    <property type="molecule type" value="Genomic_DNA"/>
</dbReference>
<sequence length="159" mass="18097">MKNYIGILITTLIIGGCASTKVEKEYSHLSVTHNEIQSSKWSQLNRFPARYPKQAVMKSIEGCATIEYVITPQNEVRDITVITSTNKHFSKAAEDVIKNWKWSDLPKSILTQPVKTQTRFDFCFDKPNQPCELSTPKYSCPSEDIIYSTGSVIKRVLVY</sequence>